<keyword evidence="3" id="KW-1185">Reference proteome</keyword>
<evidence type="ECO:0000256" key="1">
    <source>
        <dbReference type="SAM" id="MobiDB-lite"/>
    </source>
</evidence>
<feature type="compositionally biased region" description="Basic and acidic residues" evidence="1">
    <location>
        <begin position="120"/>
        <end position="134"/>
    </location>
</feature>
<comment type="caution">
    <text evidence="2">The sequence shown here is derived from an EMBL/GenBank/DDBJ whole genome shotgun (WGS) entry which is preliminary data.</text>
</comment>
<evidence type="ECO:0000313" key="3">
    <source>
        <dbReference type="Proteomes" id="UP000799772"/>
    </source>
</evidence>
<gene>
    <name evidence="2" type="ORF">NA57DRAFT_55031</name>
</gene>
<organism evidence="2 3">
    <name type="scientific">Rhizodiscina lignyota</name>
    <dbReference type="NCBI Taxonomy" id="1504668"/>
    <lineage>
        <taxon>Eukaryota</taxon>
        <taxon>Fungi</taxon>
        <taxon>Dikarya</taxon>
        <taxon>Ascomycota</taxon>
        <taxon>Pezizomycotina</taxon>
        <taxon>Dothideomycetes</taxon>
        <taxon>Pleosporomycetidae</taxon>
        <taxon>Aulographales</taxon>
        <taxon>Rhizodiscinaceae</taxon>
        <taxon>Rhizodiscina</taxon>
    </lineage>
</organism>
<accession>A0A9P4MCS8</accession>
<sequence length="383" mass="43249">MSGTLIDIDHLPGSLPHNSLDSYQELLEEWKYFDDTPEGLGRRNSYTIDRRNENGHGYIDVECLDAPNPSSPLKLVHVAAYNSKILNRGVEGELGSSECMTDDKRKITWILQTDNDWQRHEAERRGRAAEGQDRLRRRKHSHKASTLPQSSFRPGMINSATCVRCANIRQDVAEGHIQVRVDLKTRAFGWLWDPDFEKFLPIPLHALNVRGLILWPGQDGRLVIPLKNDTVMGTKTLLLDLQQHKITPANGHGVYYGNSCLRTITGQSLPLFPLWLQSKYLGHASVPALQLAPFRETHLIWDRSAVATTNEVFHEISNTKSTKVTRISGENQCGIPNEIRVEVFPPFCPDAENDGRLGYFKTTISSRRRTETFTTGFIGAISI</sequence>
<dbReference type="EMBL" id="ML978124">
    <property type="protein sequence ID" value="KAF2100959.1"/>
    <property type="molecule type" value="Genomic_DNA"/>
</dbReference>
<protein>
    <submittedName>
        <fullName evidence="2">Uncharacterized protein</fullName>
    </submittedName>
</protein>
<dbReference type="Proteomes" id="UP000799772">
    <property type="component" value="Unassembled WGS sequence"/>
</dbReference>
<reference evidence="2" key="1">
    <citation type="journal article" date="2020" name="Stud. Mycol.">
        <title>101 Dothideomycetes genomes: a test case for predicting lifestyles and emergence of pathogens.</title>
        <authorList>
            <person name="Haridas S."/>
            <person name="Albert R."/>
            <person name="Binder M."/>
            <person name="Bloem J."/>
            <person name="Labutti K."/>
            <person name="Salamov A."/>
            <person name="Andreopoulos B."/>
            <person name="Baker S."/>
            <person name="Barry K."/>
            <person name="Bills G."/>
            <person name="Bluhm B."/>
            <person name="Cannon C."/>
            <person name="Castanera R."/>
            <person name="Culley D."/>
            <person name="Daum C."/>
            <person name="Ezra D."/>
            <person name="Gonzalez J."/>
            <person name="Henrissat B."/>
            <person name="Kuo A."/>
            <person name="Liang C."/>
            <person name="Lipzen A."/>
            <person name="Lutzoni F."/>
            <person name="Magnuson J."/>
            <person name="Mondo S."/>
            <person name="Nolan M."/>
            <person name="Ohm R."/>
            <person name="Pangilinan J."/>
            <person name="Park H.-J."/>
            <person name="Ramirez L."/>
            <person name="Alfaro M."/>
            <person name="Sun H."/>
            <person name="Tritt A."/>
            <person name="Yoshinaga Y."/>
            <person name="Zwiers L.-H."/>
            <person name="Turgeon B."/>
            <person name="Goodwin S."/>
            <person name="Spatafora J."/>
            <person name="Crous P."/>
            <person name="Grigoriev I."/>
        </authorList>
    </citation>
    <scope>NUCLEOTIDE SEQUENCE</scope>
    <source>
        <strain evidence="2">CBS 133067</strain>
    </source>
</reference>
<proteinExistence type="predicted"/>
<evidence type="ECO:0000313" key="2">
    <source>
        <dbReference type="EMBL" id="KAF2100959.1"/>
    </source>
</evidence>
<feature type="region of interest" description="Disordered" evidence="1">
    <location>
        <begin position="120"/>
        <end position="150"/>
    </location>
</feature>
<dbReference type="AlphaFoldDB" id="A0A9P4MCS8"/>
<name>A0A9P4MCS8_9PEZI</name>